<feature type="binding site" evidence="9">
    <location>
        <position position="184"/>
    </location>
    <ligand>
        <name>a ribonucleoside 5'-phosphate</name>
        <dbReference type="ChEBI" id="CHEBI:58043"/>
    </ligand>
</feature>
<dbReference type="Proteomes" id="UP000186922">
    <property type="component" value="Unassembled WGS sequence"/>
</dbReference>
<dbReference type="PROSITE" id="PS00113">
    <property type="entry name" value="ADENYLATE_KINASE"/>
    <property type="match status" value="1"/>
</dbReference>
<evidence type="ECO:0000256" key="8">
    <source>
        <dbReference type="ARBA" id="ARBA00048116"/>
    </source>
</evidence>
<feature type="binding site" evidence="9">
    <location>
        <begin position="126"/>
        <end position="129"/>
    </location>
    <ligand>
        <name>a ribonucleoside 5'-phosphate</name>
        <dbReference type="ChEBI" id="CHEBI:58043"/>
    </ligand>
</feature>
<comment type="caution">
    <text evidence="11">The sequence shown here is derived from an EMBL/GenBank/DDBJ whole genome shotgun (WGS) entry which is preliminary data.</text>
</comment>
<evidence type="ECO:0000256" key="1">
    <source>
        <dbReference type="ARBA" id="ARBA00022490"/>
    </source>
</evidence>
<comment type="catalytic activity">
    <reaction evidence="9">
        <text>dCMP + ATP = dCDP + ADP</text>
        <dbReference type="Rhea" id="RHEA:25094"/>
        <dbReference type="ChEBI" id="CHEBI:30616"/>
        <dbReference type="ChEBI" id="CHEBI:57566"/>
        <dbReference type="ChEBI" id="CHEBI:58593"/>
        <dbReference type="ChEBI" id="CHEBI:456216"/>
        <dbReference type="EC" id="2.7.4.14"/>
    </reaction>
</comment>
<dbReference type="InterPro" id="IPR006266">
    <property type="entry name" value="UMP_CMP_kinase"/>
</dbReference>
<dbReference type="InterPro" id="IPR000850">
    <property type="entry name" value="Adenylat/UMP-CMP_kin"/>
</dbReference>
<evidence type="ECO:0000256" key="6">
    <source>
        <dbReference type="ARBA" id="ARBA00022975"/>
    </source>
</evidence>
<dbReference type="GO" id="GO:0036431">
    <property type="term" value="F:dCMP kinase activity"/>
    <property type="evidence" value="ECO:0007669"/>
    <property type="project" value="RHEA"/>
</dbReference>
<dbReference type="EMBL" id="BDGG01000004">
    <property type="protein sequence ID" value="GAU97460.1"/>
    <property type="molecule type" value="Genomic_DNA"/>
</dbReference>
<keyword evidence="7 9" id="KW-0539">Nucleus</keyword>
<feature type="binding site" evidence="9">
    <location>
        <begin position="99"/>
        <end position="101"/>
    </location>
    <ligand>
        <name>a ribonucleoside 5'-phosphate</name>
        <dbReference type="ChEBI" id="CHEBI:58043"/>
    </ligand>
</feature>
<feature type="binding site" evidence="9">
    <location>
        <begin position="51"/>
        <end position="56"/>
    </location>
    <ligand>
        <name>ATP</name>
        <dbReference type="ChEBI" id="CHEBI:30616"/>
    </ligand>
</feature>
<keyword evidence="4 9" id="KW-0418">Kinase</keyword>
<dbReference type="GO" id="GO:0006207">
    <property type="term" value="P:'de novo' pyrimidine nucleobase biosynthetic process"/>
    <property type="evidence" value="ECO:0007669"/>
    <property type="project" value="InterPro"/>
</dbReference>
<dbReference type="STRING" id="947166.A0A1D1V974"/>
<dbReference type="InterPro" id="IPR033690">
    <property type="entry name" value="Adenylat_kinase_CS"/>
</dbReference>
<comment type="subcellular location">
    <subcellularLocation>
        <location evidence="9">Cytoplasm</location>
    </subcellularLocation>
    <subcellularLocation>
        <location evidence="9">Nucleus</location>
    </subcellularLocation>
</comment>
<feature type="binding site" evidence="9">
    <location>
        <position position="77"/>
    </location>
    <ligand>
        <name>a ribonucleoside 5'-phosphate</name>
        <dbReference type="ChEBI" id="CHEBI:58043"/>
    </ligand>
</feature>
<comment type="cofactor">
    <cofactor evidence="9">
        <name>Mg(2+)</name>
        <dbReference type="ChEBI" id="CHEBI:18420"/>
    </cofactor>
    <text evidence="9">Binds 1 Mg(2+) ion per monomer.</text>
</comment>
<dbReference type="AlphaFoldDB" id="A0A1D1V974"/>
<feature type="region of interest" description="LID" evidence="9">
    <location>
        <begin position="166"/>
        <end position="176"/>
    </location>
</feature>
<dbReference type="EC" id="2.7.4.14" evidence="9"/>
<dbReference type="HAMAP" id="MF_03172">
    <property type="entry name" value="Adenylate_kinase_UMP_CMP_kin"/>
    <property type="match status" value="1"/>
</dbReference>
<keyword evidence="2 9" id="KW-0808">Transferase</keyword>
<sequence length="241" mass="26411">MLLRFALARALAVGGGSGTLTVSRMFSGASQPEMGDDDAIPKVIFILGPPGSGKGTQCSLITQDTDFVHLSAGDLLRQECGTPGSKYGQLISQRIKDGQIVPVEITCALLEHAMQASGQQHFLIDGFPRNEDNLQGWTKTMGYKSHVLFLLFLQAPEAVCIERILDRGKSSGRTDDNVESLKKRFQTYVQDTLPIVKYYEKLGLVRTVDSTLSPMMVHQSVMKILNESLSQTTSSCEHQNC</sequence>
<gene>
    <name evidence="11" type="primary">RvY_08749-1</name>
    <name evidence="11" type="synonym">RvY_08749.1</name>
    <name evidence="11" type="ORF">RvY_08749</name>
</gene>
<dbReference type="InterPro" id="IPR027417">
    <property type="entry name" value="P-loop_NTPase"/>
</dbReference>
<feature type="binding site" evidence="9">
    <location>
        <position position="133"/>
    </location>
    <ligand>
        <name>CMP</name>
        <dbReference type="ChEBI" id="CHEBI:60377"/>
    </ligand>
</feature>
<protein>
    <recommendedName>
        <fullName evidence="9">UMP-CMP kinase</fullName>
        <ecNumber evidence="9">2.7.4.14</ecNumber>
    </recommendedName>
    <alternativeName>
        <fullName evidence="9">Deoxycytidylate kinase</fullName>
        <shortName evidence="9">CK</shortName>
        <shortName evidence="9">dCMP kinase</shortName>
    </alternativeName>
    <alternativeName>
        <fullName evidence="9">Uridine monophosphate/cytidine monophosphate kinase</fullName>
        <shortName evidence="9">UMP/CMP kinase</shortName>
        <shortName evidence="9">UMP/CMPK</shortName>
    </alternativeName>
</protein>
<feature type="binding site" evidence="9">
    <location>
        <position position="167"/>
    </location>
    <ligand>
        <name>ATP</name>
        <dbReference type="ChEBI" id="CHEBI:30616"/>
    </ligand>
</feature>
<dbReference type="GO" id="GO:0005524">
    <property type="term" value="F:ATP binding"/>
    <property type="evidence" value="ECO:0007669"/>
    <property type="project" value="UniProtKB-KW"/>
</dbReference>
<keyword evidence="6 9" id="KW-0665">Pyrimidine biosynthesis</keyword>
<feature type="binding site" evidence="9">
    <location>
        <position position="212"/>
    </location>
    <ligand>
        <name>ATP</name>
        <dbReference type="ChEBI" id="CHEBI:30616"/>
    </ligand>
</feature>
<evidence type="ECO:0000256" key="2">
    <source>
        <dbReference type="ARBA" id="ARBA00022679"/>
    </source>
</evidence>
<dbReference type="OrthoDB" id="442176at2759"/>
<keyword evidence="10" id="KW-0732">Signal</keyword>
<comment type="domain">
    <text evidence="9">Consists of three domains, a large central CORE domain and two small peripheral domains, NMPbind and LID, which undergo movements during catalysis. The LID domain closes over the site of phosphoryl transfer upon ATP binding. Assembling and dissambling the active center during each catalytic cycle provides an effective means to prevent ATP hydrolysis.</text>
</comment>
<evidence type="ECO:0000313" key="11">
    <source>
        <dbReference type="EMBL" id="GAU97460.1"/>
    </source>
</evidence>
<organism evidence="11 12">
    <name type="scientific">Ramazzottius varieornatus</name>
    <name type="common">Water bear</name>
    <name type="synonym">Tardigrade</name>
    <dbReference type="NCBI Taxonomy" id="947166"/>
    <lineage>
        <taxon>Eukaryota</taxon>
        <taxon>Metazoa</taxon>
        <taxon>Ecdysozoa</taxon>
        <taxon>Tardigrada</taxon>
        <taxon>Eutardigrada</taxon>
        <taxon>Parachela</taxon>
        <taxon>Hypsibioidea</taxon>
        <taxon>Ramazzottiidae</taxon>
        <taxon>Ramazzottius</taxon>
    </lineage>
</organism>
<feature type="region of interest" description="NMPbind" evidence="9">
    <location>
        <begin position="71"/>
        <end position="101"/>
    </location>
</feature>
<feature type="binding site" evidence="9">
    <location>
        <position position="173"/>
    </location>
    <ligand>
        <name>a ribonucleoside 5'-phosphate</name>
        <dbReference type="ChEBI" id="CHEBI:58043"/>
    </ligand>
</feature>
<name>A0A1D1V974_RAMVA</name>
<evidence type="ECO:0000256" key="4">
    <source>
        <dbReference type="ARBA" id="ARBA00022777"/>
    </source>
</evidence>
<dbReference type="GO" id="GO:0005737">
    <property type="term" value="C:cytoplasm"/>
    <property type="evidence" value="ECO:0007669"/>
    <property type="project" value="UniProtKB-SubCell"/>
</dbReference>
<evidence type="ECO:0000256" key="10">
    <source>
        <dbReference type="SAM" id="SignalP"/>
    </source>
</evidence>
<dbReference type="GO" id="GO:0033862">
    <property type="term" value="F:UMP kinase activity"/>
    <property type="evidence" value="ECO:0007669"/>
    <property type="project" value="RHEA"/>
</dbReference>
<comment type="function">
    <text evidence="9">Catalyzes the phosphorylation of pyrimidine nucleoside monophosphates at the expense of ATP. Plays an important role in de novo pyrimidine nucleotide biosynthesis. Has preference for UMP and CMP as phosphate acceptors.</text>
</comment>
<dbReference type="Pfam" id="PF00406">
    <property type="entry name" value="ADK"/>
    <property type="match status" value="1"/>
</dbReference>
<evidence type="ECO:0000256" key="3">
    <source>
        <dbReference type="ARBA" id="ARBA00022741"/>
    </source>
</evidence>
<accession>A0A1D1V974</accession>
<dbReference type="SUPFAM" id="SSF52540">
    <property type="entry name" value="P-loop containing nucleoside triphosphate hydrolases"/>
    <property type="match status" value="1"/>
</dbReference>
<comment type="subunit">
    <text evidence="9">Monomer.</text>
</comment>
<keyword evidence="5 9" id="KW-0067">ATP-binding</keyword>
<reference evidence="11 12" key="1">
    <citation type="journal article" date="2016" name="Nat. Commun.">
        <title>Extremotolerant tardigrade genome and improved radiotolerance of human cultured cells by tardigrade-unique protein.</title>
        <authorList>
            <person name="Hashimoto T."/>
            <person name="Horikawa D.D."/>
            <person name="Saito Y."/>
            <person name="Kuwahara H."/>
            <person name="Kozuka-Hata H."/>
            <person name="Shin-I T."/>
            <person name="Minakuchi Y."/>
            <person name="Ohishi K."/>
            <person name="Motoyama A."/>
            <person name="Aizu T."/>
            <person name="Enomoto A."/>
            <person name="Kondo K."/>
            <person name="Tanaka S."/>
            <person name="Hara Y."/>
            <person name="Koshikawa S."/>
            <person name="Sagara H."/>
            <person name="Miura T."/>
            <person name="Yokobori S."/>
            <person name="Miyagawa K."/>
            <person name="Suzuki Y."/>
            <person name="Kubo T."/>
            <person name="Oyama M."/>
            <person name="Kohara Y."/>
            <person name="Fujiyama A."/>
            <person name="Arakawa K."/>
            <person name="Katayama T."/>
            <person name="Toyoda A."/>
            <person name="Kunieda T."/>
        </authorList>
    </citation>
    <scope>NUCLEOTIDE SEQUENCE [LARGE SCALE GENOMIC DNA]</scope>
    <source>
        <strain evidence="11 12">YOKOZUNA-1</strain>
    </source>
</reference>
<comment type="catalytic activity">
    <reaction evidence="8 9">
        <text>UMP + ATP = UDP + ADP</text>
        <dbReference type="Rhea" id="RHEA:24400"/>
        <dbReference type="ChEBI" id="CHEBI:30616"/>
        <dbReference type="ChEBI" id="CHEBI:57865"/>
        <dbReference type="ChEBI" id="CHEBI:58223"/>
        <dbReference type="ChEBI" id="CHEBI:456216"/>
        <dbReference type="EC" id="2.7.4.14"/>
    </reaction>
</comment>
<proteinExistence type="inferred from homology"/>
<evidence type="ECO:0000256" key="5">
    <source>
        <dbReference type="ARBA" id="ARBA00022840"/>
    </source>
</evidence>
<comment type="catalytic activity">
    <reaction evidence="9">
        <text>CMP + ATP = CDP + ADP</text>
        <dbReference type="Rhea" id="RHEA:11600"/>
        <dbReference type="ChEBI" id="CHEBI:30616"/>
        <dbReference type="ChEBI" id="CHEBI:58069"/>
        <dbReference type="ChEBI" id="CHEBI:60377"/>
        <dbReference type="ChEBI" id="CHEBI:456216"/>
        <dbReference type="EC" id="2.7.4.14"/>
    </reaction>
</comment>
<dbReference type="PANTHER" id="PTHR23359">
    <property type="entry name" value="NUCLEOTIDE KINASE"/>
    <property type="match status" value="1"/>
</dbReference>
<keyword evidence="12" id="KW-1185">Reference proteome</keyword>
<dbReference type="NCBIfam" id="TIGR01359">
    <property type="entry name" value="UMP_CMP_kin_fam"/>
    <property type="match status" value="1"/>
</dbReference>
<feature type="chain" id="PRO_5008898159" description="UMP-CMP kinase" evidence="10">
    <location>
        <begin position="19"/>
        <end position="241"/>
    </location>
</feature>
<dbReference type="GO" id="GO:0006221">
    <property type="term" value="P:pyrimidine nucleotide biosynthetic process"/>
    <property type="evidence" value="ECO:0007669"/>
    <property type="project" value="UniProtKB-UniRule"/>
</dbReference>
<dbReference type="GO" id="GO:0005634">
    <property type="term" value="C:nucleus"/>
    <property type="evidence" value="ECO:0007669"/>
    <property type="project" value="UniProtKB-SubCell"/>
</dbReference>
<evidence type="ECO:0000313" key="12">
    <source>
        <dbReference type="Proteomes" id="UP000186922"/>
    </source>
</evidence>
<dbReference type="CDD" id="cd01428">
    <property type="entry name" value="ADK"/>
    <property type="match status" value="1"/>
</dbReference>
<evidence type="ECO:0000256" key="7">
    <source>
        <dbReference type="ARBA" id="ARBA00023242"/>
    </source>
</evidence>
<keyword evidence="1 9" id="KW-0963">Cytoplasm</keyword>
<dbReference type="HAMAP" id="MF_00235">
    <property type="entry name" value="Adenylate_kinase_Adk"/>
    <property type="match status" value="1"/>
</dbReference>
<dbReference type="PRINTS" id="PR00094">
    <property type="entry name" value="ADENYLTKNASE"/>
</dbReference>
<dbReference type="Gene3D" id="3.40.50.300">
    <property type="entry name" value="P-loop containing nucleotide triphosphate hydrolases"/>
    <property type="match status" value="1"/>
</dbReference>
<dbReference type="GO" id="GO:0036430">
    <property type="term" value="F:CMP kinase activity"/>
    <property type="evidence" value="ECO:0007669"/>
    <property type="project" value="RHEA"/>
</dbReference>
<evidence type="ECO:0000256" key="9">
    <source>
        <dbReference type="HAMAP-Rule" id="MF_03172"/>
    </source>
</evidence>
<comment type="similarity">
    <text evidence="9">Belongs to the adenylate kinase family. UMP-CMP kinase subfamily.</text>
</comment>
<feature type="signal peptide" evidence="10">
    <location>
        <begin position="1"/>
        <end position="18"/>
    </location>
</feature>
<keyword evidence="3 9" id="KW-0547">Nucleotide-binding</keyword>